<comment type="catalytic activity">
    <reaction evidence="4">
        <text>S-adenosyl 3-(methylsulfanyl)propylamine + putrescine = S-methyl-5'-thioadenosine + spermidine + H(+)</text>
        <dbReference type="Rhea" id="RHEA:12721"/>
        <dbReference type="ChEBI" id="CHEBI:15378"/>
        <dbReference type="ChEBI" id="CHEBI:17509"/>
        <dbReference type="ChEBI" id="CHEBI:57443"/>
        <dbReference type="ChEBI" id="CHEBI:57834"/>
        <dbReference type="ChEBI" id="CHEBI:326268"/>
        <dbReference type="EC" id="2.5.1.16"/>
    </reaction>
</comment>
<dbReference type="PANTHER" id="PTHR43317">
    <property type="entry name" value="THERMOSPERMINE SYNTHASE ACAULIS5"/>
    <property type="match status" value="1"/>
</dbReference>
<evidence type="ECO:0000256" key="5">
    <source>
        <dbReference type="PROSITE-ProRule" id="PRU00354"/>
    </source>
</evidence>
<gene>
    <name evidence="4" type="primary">speE</name>
    <name evidence="7" type="ORF">MFMK1_000548</name>
</gene>
<comment type="pathway">
    <text evidence="4">Amine and polyamine biosynthesis; spermidine biosynthesis; spermidine from putrescine: step 1/1.</text>
</comment>
<evidence type="ECO:0000259" key="6">
    <source>
        <dbReference type="PROSITE" id="PS51006"/>
    </source>
</evidence>
<organism evidence="7 8">
    <name type="scientific">Metallumcola ferriviriculae</name>
    <dbReference type="NCBI Taxonomy" id="3039180"/>
    <lineage>
        <taxon>Bacteria</taxon>
        <taxon>Bacillati</taxon>
        <taxon>Bacillota</taxon>
        <taxon>Clostridia</taxon>
        <taxon>Neomoorellales</taxon>
        <taxon>Desulfitibacteraceae</taxon>
        <taxon>Metallumcola</taxon>
    </lineage>
</organism>
<dbReference type="Pfam" id="PF01564">
    <property type="entry name" value="Spermine_synth"/>
    <property type="match status" value="1"/>
</dbReference>
<dbReference type="EC" id="2.5.1.16" evidence="4"/>
<keyword evidence="4" id="KW-0745">Spermidine biosynthesis</keyword>
<dbReference type="PROSITE" id="PS01330">
    <property type="entry name" value="PABS_1"/>
    <property type="match status" value="1"/>
</dbReference>
<feature type="transmembrane region" description="Helical" evidence="4">
    <location>
        <begin position="81"/>
        <end position="102"/>
    </location>
</feature>
<comment type="function">
    <text evidence="4">Catalyzes the irreversible transfer of a propylamine group from the amino donor S-adenosylmethioninamine (decarboxy-AdoMet) to putrescine (1,4-diaminobutane) to yield spermidine.</text>
</comment>
<keyword evidence="8" id="KW-1185">Reference proteome</keyword>
<dbReference type="EMBL" id="CP121694">
    <property type="protein sequence ID" value="WRO20758.1"/>
    <property type="molecule type" value="Genomic_DNA"/>
</dbReference>
<feature type="transmembrane region" description="Helical" evidence="4">
    <location>
        <begin position="20"/>
        <end position="39"/>
    </location>
</feature>
<feature type="domain" description="PABS" evidence="6">
    <location>
        <begin position="221"/>
        <end position="455"/>
    </location>
</feature>
<name>A0AAU0UNI4_9FIRM</name>
<dbReference type="KEGG" id="dbc:MFMK1_000548"/>
<feature type="transmembrane region" description="Helical" evidence="4">
    <location>
        <begin position="207"/>
        <end position="225"/>
    </location>
</feature>
<feature type="transmembrane region" description="Helical" evidence="4">
    <location>
        <begin position="145"/>
        <end position="167"/>
    </location>
</feature>
<feature type="binding site" evidence="4">
    <location>
        <position position="250"/>
    </location>
    <ligand>
        <name>S-methyl-5'-thioadenosine</name>
        <dbReference type="ChEBI" id="CHEBI:17509"/>
    </ligand>
</feature>
<dbReference type="SUPFAM" id="SSF53335">
    <property type="entry name" value="S-adenosyl-L-methionine-dependent methyltransferases"/>
    <property type="match status" value="1"/>
</dbReference>
<evidence type="ECO:0000256" key="1">
    <source>
        <dbReference type="ARBA" id="ARBA00007867"/>
    </source>
</evidence>
<dbReference type="PROSITE" id="PS51006">
    <property type="entry name" value="PABS_2"/>
    <property type="match status" value="1"/>
</dbReference>
<dbReference type="FunFam" id="3.40.50.150:FF:000088">
    <property type="entry name" value="Polyamine aminopropyltransferase"/>
    <property type="match status" value="1"/>
</dbReference>
<keyword evidence="4" id="KW-1133">Transmembrane helix</keyword>
<dbReference type="InterPro" id="IPR030374">
    <property type="entry name" value="PABS"/>
</dbReference>
<feature type="active site" description="Proton acceptor" evidence="4 5">
    <location>
        <position position="376"/>
    </location>
</feature>
<dbReference type="GO" id="GO:0004766">
    <property type="term" value="F:spermidine synthase activity"/>
    <property type="evidence" value="ECO:0007669"/>
    <property type="project" value="UniProtKB-UniRule"/>
</dbReference>
<comment type="subcellular location">
    <subcellularLocation>
        <location evidence="4">Cell membrane</location>
        <topology evidence="4">Multi-pass membrane protein</topology>
    </subcellularLocation>
</comment>
<keyword evidence="4" id="KW-0812">Transmembrane</keyword>
<comment type="subunit">
    <text evidence="4">Homodimer or homotetramer.</text>
</comment>
<dbReference type="NCBIfam" id="NF002956">
    <property type="entry name" value="PRK03612.1"/>
    <property type="match status" value="1"/>
</dbReference>
<dbReference type="GO" id="GO:0008295">
    <property type="term" value="P:spermidine biosynthetic process"/>
    <property type="evidence" value="ECO:0007669"/>
    <property type="project" value="UniProtKB-UniRule"/>
</dbReference>
<feature type="binding site" evidence="4">
    <location>
        <position position="304"/>
    </location>
    <ligand>
        <name>spermidine</name>
        <dbReference type="ChEBI" id="CHEBI:57834"/>
    </ligand>
</feature>
<keyword evidence="2 4" id="KW-0808">Transferase</keyword>
<comment type="similarity">
    <text evidence="1 4">Belongs to the spermidine/spermine synthase family.</text>
</comment>
<dbReference type="InterPro" id="IPR029063">
    <property type="entry name" value="SAM-dependent_MTases_sf"/>
</dbReference>
<dbReference type="GO" id="GO:0010487">
    <property type="term" value="F:thermospermine synthase activity"/>
    <property type="evidence" value="ECO:0007669"/>
    <property type="project" value="UniProtKB-ARBA"/>
</dbReference>
<keyword evidence="4" id="KW-0472">Membrane</keyword>
<feature type="transmembrane region" description="Helical" evidence="4">
    <location>
        <begin position="51"/>
        <end position="69"/>
    </location>
</feature>
<keyword evidence="4" id="KW-1003">Cell membrane</keyword>
<comment type="caution">
    <text evidence="4">Lacks conserved residue(s) required for the propagation of feature annotation.</text>
</comment>
<evidence type="ECO:0000256" key="2">
    <source>
        <dbReference type="ARBA" id="ARBA00022679"/>
    </source>
</evidence>
<evidence type="ECO:0000313" key="7">
    <source>
        <dbReference type="EMBL" id="WRO20758.1"/>
    </source>
</evidence>
<keyword evidence="3 4" id="KW-0620">Polyamine biosynthesis</keyword>
<feature type="transmembrane region" description="Helical" evidence="4">
    <location>
        <begin position="173"/>
        <end position="195"/>
    </location>
</feature>
<dbReference type="InterPro" id="IPR030373">
    <property type="entry name" value="PABS_CS"/>
</dbReference>
<accession>A0AAU0UNI4</accession>
<feature type="binding site" evidence="4">
    <location>
        <position position="324"/>
    </location>
    <ligand>
        <name>S-methyl-5'-thioadenosine</name>
        <dbReference type="ChEBI" id="CHEBI:17509"/>
    </ligand>
</feature>
<dbReference type="HAMAP" id="MF_00198">
    <property type="entry name" value="Spermidine_synth"/>
    <property type="match status" value="1"/>
</dbReference>
<sequence>MPVLNHKMQNYIQKNNPTLIIFSLLIVSTCAMSYEYFLGAMSSYLLGDGRIQWALTITAMMVSMGFGGYSSRYVKSHEKMVVINELAIAFAGGFSTLFLYAFNVYIGSAQVVTLGYISINGFILGFQVPLFMHILRKAGESFGDLVARVTLFDFLGAVPAVILYIYLVKGVGLVQGTMLLGLINVSVVLLGIKLFEPELSTRFRRVAKILVVAIVLLLLLGLTFGERAVMGLERQLYNDRIVYQEQSDFQRIILTKRGEDLRLFLNGNIQFSSLDEYRYHEALVHPAMDLAANREKVLILGGGDGLALREVFKYPEVKEVTLVDLDPAVVGLARTHPVITRLNRGSLDDPRVQIVNQDGYKFLEQGSGLYGVIIVDLPDPNNEALAKLYTREFYTMVRRHLAKGGAVAIQSTSPYYANEAFWSIVNTVEAAGLDVAPYHTYVPSFGEWGFTLASDTAINKSRIKVEVSTRYLKQDMLPGMFVFPGDESESTNEAVNTLIHPVIIDLYQQAWENW</sequence>
<protein>
    <recommendedName>
        <fullName evidence="4">Polyamine aminopropyltransferase</fullName>
    </recommendedName>
    <alternativeName>
        <fullName evidence="4">Putrescine aminopropyltransferase</fullName>
        <shortName evidence="4">PAPT</shortName>
    </alternativeName>
    <alternativeName>
        <fullName evidence="4">Spermidine synthase</fullName>
        <shortName evidence="4">SPDS</shortName>
        <shortName evidence="4">SPDSY</shortName>
        <ecNumber evidence="4">2.5.1.16</ecNumber>
    </alternativeName>
</protein>
<evidence type="ECO:0000313" key="8">
    <source>
        <dbReference type="Proteomes" id="UP001329915"/>
    </source>
</evidence>
<proteinExistence type="inferred from homology"/>
<dbReference type="PANTHER" id="PTHR43317:SF1">
    <property type="entry name" value="THERMOSPERMINE SYNTHASE ACAULIS5"/>
    <property type="match status" value="1"/>
</dbReference>
<reference evidence="7 8" key="1">
    <citation type="submission" date="2023-04" db="EMBL/GenBank/DDBJ databases">
        <authorList>
            <person name="Hsu D."/>
        </authorList>
    </citation>
    <scope>NUCLEOTIDE SEQUENCE [LARGE SCALE GENOMIC DNA]</scope>
    <source>
        <strain evidence="7 8">MK1</strain>
    </source>
</reference>
<dbReference type="Gene3D" id="3.40.50.150">
    <property type="entry name" value="Vaccinia Virus protein VP39"/>
    <property type="match status" value="1"/>
</dbReference>
<dbReference type="AlphaFoldDB" id="A0AAU0UNI4"/>
<evidence type="ECO:0000256" key="3">
    <source>
        <dbReference type="ARBA" id="ARBA00023115"/>
    </source>
</evidence>
<evidence type="ECO:0000256" key="4">
    <source>
        <dbReference type="HAMAP-Rule" id="MF_00198"/>
    </source>
</evidence>
<dbReference type="CDD" id="cd02440">
    <property type="entry name" value="AdoMet_MTases"/>
    <property type="match status" value="1"/>
</dbReference>
<feature type="binding site" evidence="4">
    <location>
        <position position="280"/>
    </location>
    <ligand>
        <name>spermidine</name>
        <dbReference type="ChEBI" id="CHEBI:57834"/>
    </ligand>
</feature>
<dbReference type="InterPro" id="IPR001045">
    <property type="entry name" value="Spermi_synthase"/>
</dbReference>
<dbReference type="Proteomes" id="UP001329915">
    <property type="component" value="Chromosome"/>
</dbReference>
<dbReference type="RefSeq" id="WP_366923639.1">
    <property type="nucleotide sequence ID" value="NZ_CP121694.1"/>
</dbReference>
<feature type="binding site" evidence="4">
    <location>
        <begin position="358"/>
        <end position="359"/>
    </location>
    <ligand>
        <name>S-methyl-5'-thioadenosine</name>
        <dbReference type="ChEBI" id="CHEBI:17509"/>
    </ligand>
</feature>
<dbReference type="GO" id="GO:0005886">
    <property type="term" value="C:plasma membrane"/>
    <property type="evidence" value="ECO:0007669"/>
    <property type="project" value="UniProtKB-SubCell"/>
</dbReference>
<feature type="transmembrane region" description="Helical" evidence="4">
    <location>
        <begin position="114"/>
        <end position="133"/>
    </location>
</feature>